<organism evidence="1 2">
    <name type="scientific">Trichothecium roseum</name>
    <dbReference type="NCBI Taxonomy" id="47278"/>
    <lineage>
        <taxon>Eukaryota</taxon>
        <taxon>Fungi</taxon>
        <taxon>Dikarya</taxon>
        <taxon>Ascomycota</taxon>
        <taxon>Pezizomycotina</taxon>
        <taxon>Sordariomycetes</taxon>
        <taxon>Hypocreomycetidae</taxon>
        <taxon>Hypocreales</taxon>
        <taxon>Hypocreales incertae sedis</taxon>
        <taxon>Trichothecium</taxon>
    </lineage>
</organism>
<reference evidence="1" key="1">
    <citation type="submission" date="2022-10" db="EMBL/GenBank/DDBJ databases">
        <title>Complete Genome of Trichothecium roseum strain YXFP-22015, a Plant Pathogen Isolated from Citrus.</title>
        <authorList>
            <person name="Wang Y."/>
            <person name="Zhu L."/>
        </authorList>
    </citation>
    <scope>NUCLEOTIDE SEQUENCE</scope>
    <source>
        <strain evidence="1">YXFP-22015</strain>
    </source>
</reference>
<evidence type="ECO:0000313" key="1">
    <source>
        <dbReference type="EMBL" id="KAI9904320.1"/>
    </source>
</evidence>
<gene>
    <name evidence="1" type="ORF">N3K66_000849</name>
</gene>
<protein>
    <submittedName>
        <fullName evidence="1">Uncharacterized protein</fullName>
    </submittedName>
</protein>
<proteinExistence type="predicted"/>
<keyword evidence="2" id="KW-1185">Reference proteome</keyword>
<evidence type="ECO:0000313" key="2">
    <source>
        <dbReference type="Proteomes" id="UP001163324"/>
    </source>
</evidence>
<dbReference type="Proteomes" id="UP001163324">
    <property type="component" value="Chromosome 1"/>
</dbReference>
<comment type="caution">
    <text evidence="1">The sequence shown here is derived from an EMBL/GenBank/DDBJ whole genome shotgun (WGS) entry which is preliminary data.</text>
</comment>
<dbReference type="EMBL" id="CM047940">
    <property type="protein sequence ID" value="KAI9904320.1"/>
    <property type="molecule type" value="Genomic_DNA"/>
</dbReference>
<accession>A0ACC0VEQ6</accession>
<name>A0ACC0VEQ6_9HYPO</name>
<sequence length="672" mass="75319">MAPDSLAQTCINDQASTQANNNPSGLALPDTQLRQHETKEEARRAPQPPSPVVPRDDANAGQQQHSALAQAHALIRTVQEQQQRRQCQHEYRTQTPSPQLASSETRFLFHHPPSPQHSQSQDEHEQQRHHEEPVHSQNRDQEQSQPATQQQENTRPPILQLRRIANPASGVCYRPFRTPYPQWNVLPGHYGNDRRRVSGRHEPARLREARRLARESAQAAIATRANRNNMTDSSSSNTITTSTDNHVQPQQGEQAPVSPPTPTLARLYTSYLLDPQACIPYWQHRFIPKNMRVGDNMYRRASYPRTLADEGVYLDDRDVAVDEQGWDFIEALMNPRTPQELAAASEAGRIVNADEFEELVDSVQQTMIEVGDSHDARKQWNHVVFSTITPLVCPSVDLVSPPHGDEDDDGEGEYQAQNQQQRQQQEFLNLLAGLVEEPWDIAPSLGGPSPRPFYACGFRKRVFNTTMLTNAMKKLDECTGYNYSTIFGVTSSSSSPSSSATTSDNTDATLVGEHNNRHQDGNDCIFPFLAVEVGARNGLDVADLRNAQTLAMAMRAVVELYSLCGSACQLSGQIIAFSVSHDAEDVRIWGHFPIINDQDDDGNQADSMQFGRMPLYEGRLMADEDGDYDPNGDGEYLFKPYDFISRLYSTWAPVHLANLQDAMGHLYQRCGV</sequence>